<feature type="transmembrane region" description="Helical" evidence="8">
    <location>
        <begin position="483"/>
        <end position="503"/>
    </location>
</feature>
<evidence type="ECO:0000256" key="6">
    <source>
        <dbReference type="ARBA" id="ARBA00023136"/>
    </source>
</evidence>
<feature type="transmembrane region" description="Helical" evidence="8">
    <location>
        <begin position="158"/>
        <end position="178"/>
    </location>
</feature>
<evidence type="ECO:0000256" key="2">
    <source>
        <dbReference type="ARBA" id="ARBA00022448"/>
    </source>
</evidence>
<dbReference type="STRING" id="1182541.W9XN12"/>
<evidence type="ECO:0000259" key="9">
    <source>
        <dbReference type="Pfam" id="PF00324"/>
    </source>
</evidence>
<dbReference type="PROSITE" id="PS00218">
    <property type="entry name" value="AMINO_ACID_PERMEASE_1"/>
    <property type="match status" value="1"/>
</dbReference>
<dbReference type="Pfam" id="PF00324">
    <property type="entry name" value="AA_permease"/>
    <property type="match status" value="1"/>
</dbReference>
<feature type="transmembrane region" description="Helical" evidence="8">
    <location>
        <begin position="240"/>
        <end position="263"/>
    </location>
</feature>
<keyword evidence="3 8" id="KW-0812">Transmembrane</keyword>
<proteinExistence type="predicted"/>
<feature type="transmembrane region" description="Helical" evidence="8">
    <location>
        <begin position="453"/>
        <end position="471"/>
    </location>
</feature>
<comment type="subcellular location">
    <subcellularLocation>
        <location evidence="1">Membrane</location>
        <topology evidence="1">Multi-pass membrane protein</topology>
    </subcellularLocation>
</comment>
<feature type="transmembrane region" description="Helical" evidence="8">
    <location>
        <begin position="131"/>
        <end position="152"/>
    </location>
</feature>
<dbReference type="InterPro" id="IPR004840">
    <property type="entry name" value="Amino_acid_permease_CS"/>
</dbReference>
<evidence type="ECO:0000256" key="1">
    <source>
        <dbReference type="ARBA" id="ARBA00004141"/>
    </source>
</evidence>
<gene>
    <name evidence="10" type="ORF">A1O1_09127</name>
</gene>
<keyword evidence="5 8" id="KW-1133">Transmembrane helix</keyword>
<feature type="transmembrane region" description="Helical" evidence="8">
    <location>
        <begin position="50"/>
        <end position="71"/>
    </location>
</feature>
<keyword evidence="2" id="KW-0813">Transport</keyword>
<reference evidence="10 11" key="1">
    <citation type="submission" date="2013-03" db="EMBL/GenBank/DDBJ databases">
        <title>The Genome Sequence of Capronia coronata CBS 617.96.</title>
        <authorList>
            <consortium name="The Broad Institute Genomics Platform"/>
            <person name="Cuomo C."/>
            <person name="de Hoog S."/>
            <person name="Gorbushina A."/>
            <person name="Walker B."/>
            <person name="Young S.K."/>
            <person name="Zeng Q."/>
            <person name="Gargeya S."/>
            <person name="Fitzgerald M."/>
            <person name="Haas B."/>
            <person name="Abouelleil A."/>
            <person name="Allen A.W."/>
            <person name="Alvarado L."/>
            <person name="Arachchi H.M."/>
            <person name="Berlin A.M."/>
            <person name="Chapman S.B."/>
            <person name="Gainer-Dewar J."/>
            <person name="Goldberg J."/>
            <person name="Griggs A."/>
            <person name="Gujja S."/>
            <person name="Hansen M."/>
            <person name="Howarth C."/>
            <person name="Imamovic A."/>
            <person name="Ireland A."/>
            <person name="Larimer J."/>
            <person name="McCowan C."/>
            <person name="Murphy C."/>
            <person name="Pearson M."/>
            <person name="Poon T.W."/>
            <person name="Priest M."/>
            <person name="Roberts A."/>
            <person name="Saif S."/>
            <person name="Shea T."/>
            <person name="Sisk P."/>
            <person name="Sykes S."/>
            <person name="Wortman J."/>
            <person name="Nusbaum C."/>
            <person name="Birren B."/>
        </authorList>
    </citation>
    <scope>NUCLEOTIDE SEQUENCE [LARGE SCALE GENOMIC DNA]</scope>
    <source>
        <strain evidence="10 11">CBS 617.96</strain>
    </source>
</reference>
<dbReference type="PANTHER" id="PTHR43341:SF9">
    <property type="entry name" value="DICARBOXYLIC AMINO ACID PERMEASE"/>
    <property type="match status" value="1"/>
</dbReference>
<name>W9XN12_9EURO</name>
<feature type="transmembrane region" description="Helical" evidence="8">
    <location>
        <begin position="407"/>
        <end position="433"/>
    </location>
</feature>
<dbReference type="GO" id="GO:0016020">
    <property type="term" value="C:membrane"/>
    <property type="evidence" value="ECO:0007669"/>
    <property type="project" value="UniProtKB-SubCell"/>
</dbReference>
<dbReference type="OrthoDB" id="3900342at2759"/>
<keyword evidence="4" id="KW-0029">Amino-acid transport</keyword>
<dbReference type="PIRSF" id="PIRSF006060">
    <property type="entry name" value="AA_transporter"/>
    <property type="match status" value="1"/>
</dbReference>
<feature type="transmembrane region" description="Helical" evidence="8">
    <location>
        <begin position="190"/>
        <end position="210"/>
    </location>
</feature>
<dbReference type="FunFam" id="1.20.1740.10:FF:000006">
    <property type="entry name" value="General amino acid permease"/>
    <property type="match status" value="1"/>
</dbReference>
<evidence type="ECO:0000256" key="8">
    <source>
        <dbReference type="SAM" id="Phobius"/>
    </source>
</evidence>
<comment type="caution">
    <text evidence="10">The sequence shown here is derived from an EMBL/GenBank/DDBJ whole genome shotgun (WGS) entry which is preliminary data.</text>
</comment>
<feature type="transmembrane region" description="Helical" evidence="8">
    <location>
        <begin position="77"/>
        <end position="97"/>
    </location>
</feature>
<dbReference type="GeneID" id="19163972"/>
<feature type="region of interest" description="Disordered" evidence="7">
    <location>
        <begin position="1"/>
        <end position="21"/>
    </location>
</feature>
<feature type="transmembrane region" description="Helical" evidence="8">
    <location>
        <begin position="336"/>
        <end position="361"/>
    </location>
</feature>
<feature type="domain" description="Amino acid permease/ SLC12A" evidence="9">
    <location>
        <begin position="50"/>
        <end position="511"/>
    </location>
</feature>
<evidence type="ECO:0000313" key="10">
    <source>
        <dbReference type="EMBL" id="EXJ78725.1"/>
    </source>
</evidence>
<evidence type="ECO:0000256" key="7">
    <source>
        <dbReference type="SAM" id="MobiDB-lite"/>
    </source>
</evidence>
<feature type="compositionally biased region" description="Basic and acidic residues" evidence="7">
    <location>
        <begin position="1"/>
        <end position="16"/>
    </location>
</feature>
<dbReference type="RefSeq" id="XP_007728173.1">
    <property type="nucleotide sequence ID" value="XM_007729983.1"/>
</dbReference>
<evidence type="ECO:0000256" key="3">
    <source>
        <dbReference type="ARBA" id="ARBA00022692"/>
    </source>
</evidence>
<keyword evidence="11" id="KW-1185">Reference proteome</keyword>
<dbReference type="PANTHER" id="PTHR43341">
    <property type="entry name" value="AMINO ACID PERMEASE"/>
    <property type="match status" value="1"/>
</dbReference>
<dbReference type="InterPro" id="IPR004841">
    <property type="entry name" value="AA-permease/SLC12A_dom"/>
</dbReference>
<accession>W9XN12</accession>
<dbReference type="InterPro" id="IPR050524">
    <property type="entry name" value="APC_YAT"/>
</dbReference>
<dbReference type="EMBL" id="AMWN01000011">
    <property type="protein sequence ID" value="EXJ78725.1"/>
    <property type="molecule type" value="Genomic_DNA"/>
</dbReference>
<protein>
    <recommendedName>
        <fullName evidence="9">Amino acid permease/ SLC12A domain-containing protein</fullName>
    </recommendedName>
</protein>
<dbReference type="eggNOG" id="KOG1286">
    <property type="taxonomic scope" value="Eukaryota"/>
</dbReference>
<dbReference type="GO" id="GO:0015171">
    <property type="term" value="F:amino acid transmembrane transporter activity"/>
    <property type="evidence" value="ECO:0007669"/>
    <property type="project" value="TreeGrafter"/>
</dbReference>
<keyword evidence="6 8" id="KW-0472">Membrane</keyword>
<dbReference type="HOGENOM" id="CLU_007946_12_1_1"/>
<dbReference type="Proteomes" id="UP000019484">
    <property type="component" value="Unassembled WGS sequence"/>
</dbReference>
<dbReference type="Gene3D" id="1.20.1740.10">
    <property type="entry name" value="Amino acid/polyamine transporter I"/>
    <property type="match status" value="1"/>
</dbReference>
<evidence type="ECO:0000313" key="11">
    <source>
        <dbReference type="Proteomes" id="UP000019484"/>
    </source>
</evidence>
<sequence>MDEYLKDQASHGDPKELSTAVSNTEGEMVVVEGEHSNHQHLRREFKSRQVNMLAIAGAIGTGLIIGSGQGLARGGPASLLIAYIVTGAIIYFTMSALGEMASFLPMDQGFNGYATRFVDPALGFATGWNYFFKYAIVLANNLTAAGLIIQYWRPDLNVGIWVAVFAVAIVTINVFHVSNFGEAEFILSSLKIITLLVVILTCFIVALGGGPSGDRTGFRYWNQPGAFAEYLQPGALGRFLGFWACMVQSCFAYTGTEVVGAAFAETPNPRRNVPRAIRQTLWRIGVFYIGGVLVLGMAVPYDNDRLVGATKAKTSAAASPFVIAIKLAGIKVLPDIINAALLVFVISAANTDVYVGARTLYSLAKDKQAPQIFTRTTAKGVPLYGVAATSVFALLAFMNVSKAASTVFGYFVSLVTVFGTLNWINILLSYIGFSRGMKAQGISRAELAYRGPLQPYGAWFALGMTVTITFFNGYNAFIPDFTLSTFMTCYIGIAVYLVNILGWKMIWRTKRVRAMAMDLTTDRKKFEEVALQEEAARQGKPGMLQRVFHGSSSATGRWSLGSVMRRK</sequence>
<organism evidence="10 11">
    <name type="scientific">Capronia coronata CBS 617.96</name>
    <dbReference type="NCBI Taxonomy" id="1182541"/>
    <lineage>
        <taxon>Eukaryota</taxon>
        <taxon>Fungi</taxon>
        <taxon>Dikarya</taxon>
        <taxon>Ascomycota</taxon>
        <taxon>Pezizomycotina</taxon>
        <taxon>Eurotiomycetes</taxon>
        <taxon>Chaetothyriomycetidae</taxon>
        <taxon>Chaetothyriales</taxon>
        <taxon>Herpotrichiellaceae</taxon>
        <taxon>Capronia</taxon>
    </lineage>
</organism>
<evidence type="ECO:0000256" key="5">
    <source>
        <dbReference type="ARBA" id="ARBA00022989"/>
    </source>
</evidence>
<dbReference type="AlphaFoldDB" id="W9XN12"/>
<feature type="transmembrane region" description="Helical" evidence="8">
    <location>
        <begin position="381"/>
        <end position="401"/>
    </location>
</feature>
<evidence type="ECO:0000256" key="4">
    <source>
        <dbReference type="ARBA" id="ARBA00022970"/>
    </source>
</evidence>
<feature type="transmembrane region" description="Helical" evidence="8">
    <location>
        <begin position="284"/>
        <end position="301"/>
    </location>
</feature>